<evidence type="ECO:0000313" key="12">
    <source>
        <dbReference type="Proteomes" id="UP000275408"/>
    </source>
</evidence>
<dbReference type="SUPFAM" id="SSF101898">
    <property type="entry name" value="NHL repeat"/>
    <property type="match status" value="2"/>
</dbReference>
<feature type="domain" description="RING-type" evidence="9">
    <location>
        <begin position="16"/>
        <end position="61"/>
    </location>
</feature>
<dbReference type="InterPro" id="IPR018957">
    <property type="entry name" value="Znf_C3HC4_RING-type"/>
</dbReference>
<dbReference type="Gene3D" id="3.30.160.60">
    <property type="entry name" value="Classic Zinc Finger"/>
    <property type="match status" value="2"/>
</dbReference>
<evidence type="ECO:0008006" key="13">
    <source>
        <dbReference type="Google" id="ProtNLM"/>
    </source>
</evidence>
<evidence type="ECO:0000256" key="8">
    <source>
        <dbReference type="PROSITE-ProRule" id="PRU00504"/>
    </source>
</evidence>
<evidence type="ECO:0000256" key="1">
    <source>
        <dbReference type="ARBA" id="ARBA00008518"/>
    </source>
</evidence>
<evidence type="ECO:0000256" key="4">
    <source>
        <dbReference type="ARBA" id="ARBA00022771"/>
    </source>
</evidence>
<dbReference type="GO" id="GO:0008270">
    <property type="term" value="F:zinc ion binding"/>
    <property type="evidence" value="ECO:0007669"/>
    <property type="project" value="UniProtKB-KW"/>
</dbReference>
<dbReference type="PROSITE" id="PS00518">
    <property type="entry name" value="ZF_RING_1"/>
    <property type="match status" value="2"/>
</dbReference>
<dbReference type="Pfam" id="PF00643">
    <property type="entry name" value="zf-B_box"/>
    <property type="match status" value="3"/>
</dbReference>
<name>A0A3M6UVB1_POCDA</name>
<feature type="repeat" description="NHL" evidence="8">
    <location>
        <begin position="1348"/>
        <end position="1388"/>
    </location>
</feature>
<dbReference type="PROSITE" id="PS50194">
    <property type="entry name" value="FILAMIN_REPEAT"/>
    <property type="match status" value="2"/>
</dbReference>
<feature type="repeat" description="NHL" evidence="8">
    <location>
        <begin position="642"/>
        <end position="683"/>
    </location>
</feature>
<feature type="repeat" description="NHL" evidence="8">
    <location>
        <begin position="1171"/>
        <end position="1215"/>
    </location>
</feature>
<dbReference type="InterPro" id="IPR017868">
    <property type="entry name" value="Filamin/ABP280_repeat-like"/>
</dbReference>
<dbReference type="InterPro" id="IPR000315">
    <property type="entry name" value="Znf_B-box"/>
</dbReference>
<dbReference type="EMBL" id="RCHS01000645">
    <property type="protein sequence ID" value="RMX57575.1"/>
    <property type="molecule type" value="Genomic_DNA"/>
</dbReference>
<dbReference type="PROSITE" id="PS51125">
    <property type="entry name" value="NHL"/>
    <property type="match status" value="5"/>
</dbReference>
<dbReference type="Gene3D" id="2.60.40.10">
    <property type="entry name" value="Immunoglobulins"/>
    <property type="match status" value="2"/>
</dbReference>
<dbReference type="SUPFAM" id="SSF57850">
    <property type="entry name" value="RING/U-box"/>
    <property type="match status" value="2"/>
</dbReference>
<keyword evidence="12" id="KW-1185">Reference proteome</keyword>
<dbReference type="OrthoDB" id="5946853at2759"/>
<keyword evidence="3" id="KW-0677">Repeat</keyword>
<feature type="repeat" description="NHL" evidence="8">
    <location>
        <begin position="1402"/>
        <end position="1427"/>
    </location>
</feature>
<dbReference type="SUPFAM" id="SSF57845">
    <property type="entry name" value="B-box zinc-binding domain"/>
    <property type="match status" value="2"/>
</dbReference>
<comment type="similarity">
    <text evidence="1">Belongs to the TRIM/RBCC family.</text>
</comment>
<dbReference type="SMART" id="SM00184">
    <property type="entry name" value="RING"/>
    <property type="match status" value="2"/>
</dbReference>
<evidence type="ECO:0000256" key="2">
    <source>
        <dbReference type="ARBA" id="ARBA00022723"/>
    </source>
</evidence>
<dbReference type="Gene3D" id="4.10.830.40">
    <property type="match status" value="1"/>
</dbReference>
<dbReference type="PANTHER" id="PTHR25462">
    <property type="entry name" value="BONUS, ISOFORM C-RELATED"/>
    <property type="match status" value="1"/>
</dbReference>
<evidence type="ECO:0000259" key="9">
    <source>
        <dbReference type="PROSITE" id="PS50089"/>
    </source>
</evidence>
<dbReference type="CDD" id="cd19756">
    <property type="entry name" value="Bbox2"/>
    <property type="match status" value="1"/>
</dbReference>
<evidence type="ECO:0000256" key="6">
    <source>
        <dbReference type="PROSITE-ProRule" id="PRU00024"/>
    </source>
</evidence>
<dbReference type="InterPro" id="IPR001298">
    <property type="entry name" value="Filamin/ABP280_rpt"/>
</dbReference>
<feature type="repeat" description="NHL" evidence="8">
    <location>
        <begin position="469"/>
        <end position="513"/>
    </location>
</feature>
<dbReference type="Pfam" id="PF01436">
    <property type="entry name" value="NHL"/>
    <property type="match status" value="1"/>
</dbReference>
<organism evidence="11 12">
    <name type="scientific">Pocillopora damicornis</name>
    <name type="common">Cauliflower coral</name>
    <name type="synonym">Millepora damicornis</name>
    <dbReference type="NCBI Taxonomy" id="46731"/>
    <lineage>
        <taxon>Eukaryota</taxon>
        <taxon>Metazoa</taxon>
        <taxon>Cnidaria</taxon>
        <taxon>Anthozoa</taxon>
        <taxon>Hexacorallia</taxon>
        <taxon>Scleractinia</taxon>
        <taxon>Astrocoeniina</taxon>
        <taxon>Pocilloporidae</taxon>
        <taxon>Pocillopora</taxon>
    </lineage>
</organism>
<dbReference type="SUPFAM" id="SSF81296">
    <property type="entry name" value="E set domains"/>
    <property type="match status" value="2"/>
</dbReference>
<dbReference type="InterPro" id="IPR014756">
    <property type="entry name" value="Ig_E-set"/>
</dbReference>
<dbReference type="PROSITE" id="PS50089">
    <property type="entry name" value="ZF_RING_2"/>
    <property type="match status" value="2"/>
</dbReference>
<dbReference type="SMART" id="SM00557">
    <property type="entry name" value="IG_FLMN"/>
    <property type="match status" value="2"/>
</dbReference>
<dbReference type="InterPro" id="IPR047153">
    <property type="entry name" value="TRIM45/56/19-like"/>
</dbReference>
<dbReference type="Pfam" id="PF00630">
    <property type="entry name" value="Filamin"/>
    <property type="match status" value="2"/>
</dbReference>
<dbReference type="Gene3D" id="3.30.40.10">
    <property type="entry name" value="Zinc/RING finger domain, C3HC4 (zinc finger)"/>
    <property type="match status" value="2"/>
</dbReference>
<keyword evidence="4 6" id="KW-0863">Zinc-finger</keyword>
<comment type="caution">
    <text evidence="11">The sequence shown here is derived from an EMBL/GenBank/DDBJ whole genome shotgun (WGS) entry which is preliminary data.</text>
</comment>
<dbReference type="PANTHER" id="PTHR25462:SF296">
    <property type="entry name" value="MEIOTIC P26, ISOFORM F"/>
    <property type="match status" value="1"/>
</dbReference>
<keyword evidence="5" id="KW-0862">Zinc</keyword>
<dbReference type="PROSITE" id="PS50119">
    <property type="entry name" value="ZF_BBOX"/>
    <property type="match status" value="4"/>
</dbReference>
<feature type="domain" description="B box-type" evidence="10">
    <location>
        <begin position="155"/>
        <end position="198"/>
    </location>
</feature>
<dbReference type="InterPro" id="IPR001841">
    <property type="entry name" value="Znf_RING"/>
</dbReference>
<feature type="repeat" description="Filamin" evidence="7">
    <location>
        <begin position="1062"/>
        <end position="1163"/>
    </location>
</feature>
<feature type="domain" description="B box-type" evidence="10">
    <location>
        <begin position="799"/>
        <end position="846"/>
    </location>
</feature>
<dbReference type="InterPro" id="IPR017907">
    <property type="entry name" value="Znf_RING_CS"/>
</dbReference>
<evidence type="ECO:0000256" key="7">
    <source>
        <dbReference type="PROSITE-ProRule" id="PRU00087"/>
    </source>
</evidence>
<dbReference type="InterPro" id="IPR011042">
    <property type="entry name" value="6-blade_b-propeller_TolB-like"/>
</dbReference>
<dbReference type="Pfam" id="PF22586">
    <property type="entry name" value="ANCHR-like_BBOX"/>
    <property type="match status" value="1"/>
</dbReference>
<evidence type="ECO:0000256" key="3">
    <source>
        <dbReference type="ARBA" id="ARBA00022737"/>
    </source>
</evidence>
<feature type="domain" description="RING-type" evidence="9">
    <location>
        <begin position="720"/>
        <end position="765"/>
    </location>
</feature>
<sequence>MDVQQLFKSLRKEAECPLCLETVKDPKTLPCLHSFCLVCLDKHAHYARIQLQTAIKCPVCQASFQIPEEDTFGGLPASFHLNRLVDLLALADGGTESQQCGSCEENNTATHYCFECQSFLCTTCFKAHQRFKATRGHKNISVDNLQADDVEMLIRRPVMCSVQYHQDQPLEYYCKDCNVCTCIKCSVVSHTHHTMVDMQKATDEQKIQIAEALKKVKAEVVIFENEMKNQTEFMNKNKTQISAAREKMNETVDDCIRLLTEHKASMNAKFDEINQAHQKAHATNLENFQQAVAQLKSSLEQGENILERNINAEILQTKPVIIGRCEDLLNAKKPEIYKPPCVHYVIEQKLDISDRVVVSHTNPSSILVKDLCEKVEEQNETHFTIITRDSEERPCYNEDDYIKCDIRTLTGDSFKTVHLKIEDKEDGSYKVRYTPPHTGLYEVKVEVNGQPLDGSTWSVQVIPHQYQLKFSFGSNGSGPGQFDGPYDIAVNKKTGTVAISDYRNERIQLFGTNGRYLREIGLRTGCSSLGFTKSGHIIAVTPSDVHKMSLLSKQGKFVKHIDSEHLKFPFHISTDGVDDITVCDRESNEVIAISHDGTGLVTRIAASEHNRSVMCAIYHKDTDRYFVSDSKADLVKVFDKNGNFLYEIGRGKLLNPFGLAIDKFNNLIVCDTGNKRLKVFTTKGDFLSETEQCFHTPRRRASLSMDVQQLFKSLRKEAECPLCLETVKDPKNLPCLHSFCLVCLDKNANYARRQLQTAIKCPVCQASFQISEEDTFSGLPASFHLNRLVDLLALTDGGTESQQCGNCEENNPTTHYCFECQSLLCRACFEAHQRIKVTRGHKNISVENFQADDVEKLIRRPVMCSEKYHQDQALEYYCQDCNVCTCIKCSVLSHNGHTMVDMQEVADKQKMQIDEVLKKMKAEVVIFENEMKNQTELMNKNKTQISAAREKMNETVDDRIRLLKEYKAIMNAKFDEINQAHQKAHATHLENFQLAVAQLKNYLEQGENILKRNINAEILQTKPMIIGRCEDLLNAKKPDIYKPPRVHYAVEQKFDIWDRVVVSHTDPSSTLVKGLCEKVEEQNETYFTIITRDLEERQSYNDDDINCEIRTSTGDSLRKDLKIEDAEDGSYTIKYTPDHIGLYDVKIEINGQPLDGSPWTVQVIPHQYQLKFSFGSCGNRAGNFNYPCGVAVSEKTGTIAISDYSNNRIQLFSSNWNYLNEIRLGSSCSSVSFTESDQIISATPHDVNKICLFAKDGKFVQHINSKHLQCPSHISIGKDDSITSSDPINHVFEVISPDGTKLLKRFRASEHHDSIKCAIYHEQKFFVSDCKAHRVGVYDEDGILLYDIGSKESGDGHLAHPSGLAIDTFNNLLVCDVGKSSVQVFTRDGKFVSMFGLSSFAPNYVAVSKNGDVFVTDHVNHCVHVFH</sequence>
<feature type="domain" description="B box-type" evidence="10">
    <location>
        <begin position="859"/>
        <end position="902"/>
    </location>
</feature>
<accession>A0A3M6UVB1</accession>
<dbReference type="Gene3D" id="2.120.10.30">
    <property type="entry name" value="TolB, C-terminal domain"/>
    <property type="match status" value="3"/>
</dbReference>
<evidence type="ECO:0000313" key="11">
    <source>
        <dbReference type="EMBL" id="RMX57575.1"/>
    </source>
</evidence>
<reference evidence="11 12" key="1">
    <citation type="journal article" date="2018" name="Sci. Rep.">
        <title>Comparative analysis of the Pocillopora damicornis genome highlights role of immune system in coral evolution.</title>
        <authorList>
            <person name="Cunning R."/>
            <person name="Bay R.A."/>
            <person name="Gillette P."/>
            <person name="Baker A.C."/>
            <person name="Traylor-Knowles N."/>
        </authorList>
    </citation>
    <scope>NUCLEOTIDE SEQUENCE [LARGE SCALE GENOMIC DNA]</scope>
    <source>
        <strain evidence="11">RSMAS</strain>
        <tissue evidence="11">Whole animal</tissue>
    </source>
</reference>
<dbReference type="CDD" id="cd05819">
    <property type="entry name" value="NHL"/>
    <property type="match status" value="1"/>
</dbReference>
<feature type="repeat" description="Filamin" evidence="7">
    <location>
        <begin position="408"/>
        <end position="461"/>
    </location>
</feature>
<dbReference type="InterPro" id="IPR013783">
    <property type="entry name" value="Ig-like_fold"/>
</dbReference>
<dbReference type="SMART" id="SM00336">
    <property type="entry name" value="BBOX"/>
    <property type="match status" value="4"/>
</dbReference>
<gene>
    <name evidence="11" type="ORF">pdam_00023195</name>
</gene>
<dbReference type="Proteomes" id="UP000275408">
    <property type="component" value="Unassembled WGS sequence"/>
</dbReference>
<dbReference type="InterPro" id="IPR001258">
    <property type="entry name" value="NHL_repeat"/>
</dbReference>
<protein>
    <recommendedName>
        <fullName evidence="13">RING-type E3 ubiquitin transferase</fullName>
    </recommendedName>
</protein>
<keyword evidence="2" id="KW-0479">Metal-binding</keyword>
<dbReference type="Pfam" id="PF00097">
    <property type="entry name" value="zf-C3HC4"/>
    <property type="match status" value="2"/>
</dbReference>
<evidence type="ECO:0000259" key="10">
    <source>
        <dbReference type="PROSITE" id="PS50119"/>
    </source>
</evidence>
<proteinExistence type="inferred from homology"/>
<evidence type="ECO:0000256" key="5">
    <source>
        <dbReference type="ARBA" id="ARBA00022833"/>
    </source>
</evidence>
<feature type="domain" description="B box-type" evidence="10">
    <location>
        <begin position="95"/>
        <end position="142"/>
    </location>
</feature>
<dbReference type="InterPro" id="IPR013083">
    <property type="entry name" value="Znf_RING/FYVE/PHD"/>
</dbReference>